<evidence type="ECO:0000256" key="1">
    <source>
        <dbReference type="ARBA" id="ARBA00022723"/>
    </source>
</evidence>
<dbReference type="PANTHER" id="PTHR33248">
    <property type="entry name" value="ZINC ION-BINDING PROTEIN"/>
    <property type="match status" value="1"/>
</dbReference>
<keyword evidence="2 4" id="KW-0863">Zinc-finger</keyword>
<organism evidence="8 9">
    <name type="scientific">Rhododendron griersonianum</name>
    <dbReference type="NCBI Taxonomy" id="479676"/>
    <lineage>
        <taxon>Eukaryota</taxon>
        <taxon>Viridiplantae</taxon>
        <taxon>Streptophyta</taxon>
        <taxon>Embryophyta</taxon>
        <taxon>Tracheophyta</taxon>
        <taxon>Spermatophyta</taxon>
        <taxon>Magnoliopsida</taxon>
        <taxon>eudicotyledons</taxon>
        <taxon>Gunneridae</taxon>
        <taxon>Pentapetalae</taxon>
        <taxon>asterids</taxon>
        <taxon>Ericales</taxon>
        <taxon>Ericaceae</taxon>
        <taxon>Ericoideae</taxon>
        <taxon>Rhodoreae</taxon>
        <taxon>Rhododendron</taxon>
    </lineage>
</organism>
<protein>
    <recommendedName>
        <fullName evidence="7">GRF-type domain-containing protein</fullName>
    </recommendedName>
</protein>
<evidence type="ECO:0000256" key="6">
    <source>
        <dbReference type="SAM" id="Phobius"/>
    </source>
</evidence>
<keyword evidence="6" id="KW-0812">Transmembrane</keyword>
<accession>A0AAV6IN65</accession>
<dbReference type="PROSITE" id="PS51999">
    <property type="entry name" value="ZF_GRF"/>
    <property type="match status" value="1"/>
</dbReference>
<dbReference type="Proteomes" id="UP000823749">
    <property type="component" value="Chromosome 10"/>
</dbReference>
<proteinExistence type="predicted"/>
<dbReference type="AlphaFoldDB" id="A0AAV6IN65"/>
<reference evidence="8" key="1">
    <citation type="submission" date="2020-08" db="EMBL/GenBank/DDBJ databases">
        <title>Plant Genome Project.</title>
        <authorList>
            <person name="Zhang R.-G."/>
        </authorList>
    </citation>
    <scope>NUCLEOTIDE SEQUENCE</scope>
    <source>
        <strain evidence="8">WSP0</strain>
        <tissue evidence="8">Leaf</tissue>
    </source>
</reference>
<comment type="caution">
    <text evidence="8">The sequence shown here is derived from an EMBL/GenBank/DDBJ whole genome shotgun (WGS) entry which is preliminary data.</text>
</comment>
<feature type="transmembrane region" description="Helical" evidence="6">
    <location>
        <begin position="120"/>
        <end position="137"/>
    </location>
</feature>
<dbReference type="Pfam" id="PF06839">
    <property type="entry name" value="Zn_ribbon_GRF"/>
    <property type="match status" value="1"/>
</dbReference>
<evidence type="ECO:0000256" key="4">
    <source>
        <dbReference type="PROSITE-ProRule" id="PRU01343"/>
    </source>
</evidence>
<dbReference type="EMBL" id="JACTNZ010000010">
    <property type="protein sequence ID" value="KAG5530156.1"/>
    <property type="molecule type" value="Genomic_DNA"/>
</dbReference>
<feature type="coiled-coil region" evidence="5">
    <location>
        <begin position="78"/>
        <end position="112"/>
    </location>
</feature>
<evidence type="ECO:0000313" key="9">
    <source>
        <dbReference type="Proteomes" id="UP000823749"/>
    </source>
</evidence>
<keyword evidence="1" id="KW-0479">Metal-binding</keyword>
<feature type="domain" description="GRF-type" evidence="7">
    <location>
        <begin position="19"/>
        <end position="63"/>
    </location>
</feature>
<evidence type="ECO:0000256" key="3">
    <source>
        <dbReference type="ARBA" id="ARBA00022833"/>
    </source>
</evidence>
<evidence type="ECO:0000256" key="5">
    <source>
        <dbReference type="SAM" id="Coils"/>
    </source>
</evidence>
<keyword evidence="9" id="KW-1185">Reference proteome</keyword>
<sequence>MTSSCNSAQMSGEESTLCCHCGVIAPLVTSKTKTNPGRNFFGCLKYKKDKQRGCGFFLRLDELLTNQVAIGIHRDDERQEMKMKIDEMENKIDELQKKMQMLQEIILEQRSLGKCNWKSVLVLAFTMGIVMYLNMYAA</sequence>
<keyword evidence="3" id="KW-0862">Zinc</keyword>
<keyword evidence="6" id="KW-0472">Membrane</keyword>
<gene>
    <name evidence="8" type="ORF">RHGRI_030506</name>
</gene>
<evidence type="ECO:0000256" key="2">
    <source>
        <dbReference type="ARBA" id="ARBA00022771"/>
    </source>
</evidence>
<name>A0AAV6IN65_9ERIC</name>
<dbReference type="InterPro" id="IPR010666">
    <property type="entry name" value="Znf_GRF"/>
</dbReference>
<dbReference type="GO" id="GO:0008270">
    <property type="term" value="F:zinc ion binding"/>
    <property type="evidence" value="ECO:0007669"/>
    <property type="project" value="UniProtKB-KW"/>
</dbReference>
<evidence type="ECO:0000259" key="7">
    <source>
        <dbReference type="PROSITE" id="PS51999"/>
    </source>
</evidence>
<keyword evidence="5" id="KW-0175">Coiled coil</keyword>
<evidence type="ECO:0000313" key="8">
    <source>
        <dbReference type="EMBL" id="KAG5530156.1"/>
    </source>
</evidence>
<keyword evidence="6" id="KW-1133">Transmembrane helix</keyword>